<dbReference type="InterPro" id="IPR037066">
    <property type="entry name" value="Plug_dom_sf"/>
</dbReference>
<dbReference type="KEGG" id="vab:WPS_20810"/>
<accession>A0AAN1XXM5</accession>
<feature type="region of interest" description="Disordered" evidence="1">
    <location>
        <begin position="172"/>
        <end position="191"/>
    </location>
</feature>
<feature type="compositionally biased region" description="Polar residues" evidence="1">
    <location>
        <begin position="174"/>
        <end position="187"/>
    </location>
</feature>
<dbReference type="GO" id="GO:0030246">
    <property type="term" value="F:carbohydrate binding"/>
    <property type="evidence" value="ECO:0007669"/>
    <property type="project" value="InterPro"/>
</dbReference>
<dbReference type="AlphaFoldDB" id="A0AAN1XXM5"/>
<gene>
    <name evidence="4" type="ORF">WPS_20810</name>
</gene>
<evidence type="ECO:0000256" key="1">
    <source>
        <dbReference type="SAM" id="MobiDB-lite"/>
    </source>
</evidence>
<dbReference type="Pfam" id="PF07715">
    <property type="entry name" value="Plug"/>
    <property type="match status" value="1"/>
</dbReference>
<evidence type="ECO:0000313" key="5">
    <source>
        <dbReference type="Proteomes" id="UP001317532"/>
    </source>
</evidence>
<feature type="compositionally biased region" description="Gly residues" evidence="1">
    <location>
        <begin position="941"/>
        <end position="969"/>
    </location>
</feature>
<dbReference type="InterPro" id="IPR013784">
    <property type="entry name" value="Carb-bd-like_fold"/>
</dbReference>
<dbReference type="Pfam" id="PF13620">
    <property type="entry name" value="CarboxypepD_reg"/>
    <property type="match status" value="1"/>
</dbReference>
<evidence type="ECO:0000259" key="3">
    <source>
        <dbReference type="Pfam" id="PF07715"/>
    </source>
</evidence>
<feature type="signal peptide" evidence="2">
    <location>
        <begin position="1"/>
        <end position="24"/>
    </location>
</feature>
<feature type="compositionally biased region" description="Pro residues" evidence="1">
    <location>
        <begin position="1036"/>
        <end position="1050"/>
    </location>
</feature>
<dbReference type="EMBL" id="AP025523">
    <property type="protein sequence ID" value="BDE06805.1"/>
    <property type="molecule type" value="Genomic_DNA"/>
</dbReference>
<dbReference type="InterPro" id="IPR012910">
    <property type="entry name" value="Plug_dom"/>
</dbReference>
<feature type="chain" id="PRO_5042871446" description="TonB-dependent receptor plug domain-containing protein" evidence="2">
    <location>
        <begin position="25"/>
        <end position="1088"/>
    </location>
</feature>
<dbReference type="Gene3D" id="2.60.40.1120">
    <property type="entry name" value="Carboxypeptidase-like, regulatory domain"/>
    <property type="match status" value="1"/>
</dbReference>
<dbReference type="Proteomes" id="UP001317532">
    <property type="component" value="Chromosome"/>
</dbReference>
<evidence type="ECO:0000256" key="2">
    <source>
        <dbReference type="SAM" id="SignalP"/>
    </source>
</evidence>
<sequence>MATRWSALSLACALLLGTVVPAAAQSSSDTGIIQITVKDAAAAQALADARVFLIGPTVASALTTKSGIVKYTDVPTGLYRVRVSKSGFAGVTSSQFEVLGNKQVDVDVDLGVQRTAQTAATASNASTNGGLQIIGSVRARVVVTTTDVDDTSAVRKISDSLTDALSSIAGVDVTQDSNDPNAPQTISLRGHDESQTAVTLDGIPLGAPGAATNLRAVNTDLFSGASASFGAQAGSLGGSVNFRTLQPTQTWQTKFAASDGTYDRYNYQIGETGSFGKLGIALLHTKRAGNSPLTFQDYLDQSGFDYAHGGESANIGDFVKLRYALTDRTTLMATALQNNQASSALCTQFVTPLPCGIGPGNGNSGKFQFAYGTVQSLIGDTALTVTGYVNNNTNLASDLNRYVPGGCTPQTQVGTTPVLCPTSSVNGSLARGIAASATLTRDKHTFTLSGSTYAGITTFTPLVLTGTSAQFVRPTTYGTASRQIQLSDQYKVNDKLTLGPNISYAGTSGAGSSLLAGFGAAWKPTSADSYNASLSVGSSQPANGLVRTLSDPLSARVNCYADTAIVNGPGDLPEHQSALSYDLSWTHAWTHGQFSLSAYRQTQSGQLVGAQVTADSLNLAPGYLGQVGGYFSNVCQTPGATPQVYVQEQIGGTTRVYQGVSATARIGIGPNVVLIPSYSTTGATVTAADPRYTGLDSTLVLNEQIPGRPLHTAGLTVDALYAPAQVELLANARYVGANNNQFIAPYTIVNAGVSHAFGIGRLTFFESNVFNTESGNFSTLQYAQPIALSGGGFLLQAARPNAPRSFTLSYSINTGARPGAGLSRGARGTATIAATANAEGGQPRGLGFGNLKFIPPPPGVDPLSLATSRPECTPDLQPQAQRVLSQLGAAATAYAAGKPVPDVEGLAITPHGDPKGTWYFGLGPKIPDSVLQAMRARAAANGGGGRGPGAPGGPGGPGPGGEEGPGGPAGFQQRVVVAPRTDQSPRPQFSPPPELVAALAPLRAAASCAYGTMLTPAEAKAKGYDVQVGVNVVGPRPSPSPGGSPAPGASPAPSGRRGFGSPLDYAPGMGIFVVRPPDLGAGGGSVKQ</sequence>
<dbReference type="RefSeq" id="WP_317994452.1">
    <property type="nucleotide sequence ID" value="NZ_AP025523.1"/>
</dbReference>
<dbReference type="SUPFAM" id="SSF56935">
    <property type="entry name" value="Porins"/>
    <property type="match status" value="1"/>
</dbReference>
<evidence type="ECO:0000313" key="4">
    <source>
        <dbReference type="EMBL" id="BDE06805.1"/>
    </source>
</evidence>
<dbReference type="Gene3D" id="2.170.130.10">
    <property type="entry name" value="TonB-dependent receptor, plug domain"/>
    <property type="match status" value="1"/>
</dbReference>
<feature type="domain" description="TonB-dependent receptor plug" evidence="3">
    <location>
        <begin position="153"/>
        <end position="224"/>
    </location>
</feature>
<organism evidence="4 5">
    <name type="scientific">Vulcanimicrobium alpinum</name>
    <dbReference type="NCBI Taxonomy" id="3016050"/>
    <lineage>
        <taxon>Bacteria</taxon>
        <taxon>Bacillati</taxon>
        <taxon>Vulcanimicrobiota</taxon>
        <taxon>Vulcanimicrobiia</taxon>
        <taxon>Vulcanimicrobiales</taxon>
        <taxon>Vulcanimicrobiaceae</taxon>
        <taxon>Vulcanimicrobium</taxon>
    </lineage>
</organism>
<keyword evidence="5" id="KW-1185">Reference proteome</keyword>
<keyword evidence="2" id="KW-0732">Signal</keyword>
<feature type="region of interest" description="Disordered" evidence="1">
    <location>
        <begin position="938"/>
        <end position="971"/>
    </location>
</feature>
<proteinExistence type="predicted"/>
<feature type="region of interest" description="Disordered" evidence="1">
    <location>
        <begin position="1032"/>
        <end position="1062"/>
    </location>
</feature>
<protein>
    <recommendedName>
        <fullName evidence="3">TonB-dependent receptor plug domain-containing protein</fullName>
    </recommendedName>
</protein>
<name>A0AAN1XXM5_UNVUL</name>
<reference evidence="4 5" key="1">
    <citation type="journal article" date="2022" name="ISME Commun">
        <title>Vulcanimicrobium alpinus gen. nov. sp. nov., the first cultivated representative of the candidate phylum 'Eremiobacterota', is a metabolically versatile aerobic anoxygenic phototroph.</title>
        <authorList>
            <person name="Yabe S."/>
            <person name="Muto K."/>
            <person name="Abe K."/>
            <person name="Yokota A."/>
            <person name="Staudigel H."/>
            <person name="Tebo B.M."/>
        </authorList>
    </citation>
    <scope>NUCLEOTIDE SEQUENCE [LARGE SCALE GENOMIC DNA]</scope>
    <source>
        <strain evidence="4 5">WC8-2</strain>
    </source>
</reference>
<dbReference type="SUPFAM" id="SSF49452">
    <property type="entry name" value="Starch-binding domain-like"/>
    <property type="match status" value="1"/>
</dbReference>